<dbReference type="EMBL" id="ABXP02000122">
    <property type="protein sequence ID" value="KKC28630.1"/>
    <property type="molecule type" value="Genomic_DNA"/>
</dbReference>
<reference evidence="3" key="3">
    <citation type="submission" date="2015-02" db="EMBL/GenBank/DDBJ databases">
        <title>Genome analysis of three genomes within the thermophilic hydrogenogenic bacterial species Caldanaerobacter subterraneus.</title>
        <authorList>
            <person name="Sant'Anna F.H."/>
            <person name="Lebedinsky A."/>
            <person name="Sokolova T."/>
            <person name="Robb F.T."/>
            <person name="Gonzalez J.M."/>
        </authorList>
    </citation>
    <scope>NUCLEOTIDE SEQUENCE [LARGE SCALE GENOMIC DNA]</scope>
    <source>
        <strain evidence="3">DSM 12653</strain>
    </source>
</reference>
<protein>
    <submittedName>
        <fullName evidence="2">Uncharacterized protein</fullName>
    </submittedName>
</protein>
<accession>A0A0F5PJ50</accession>
<organism evidence="2 3">
    <name type="scientific">Caldanaerobacter subterraneus subsp. pacificus DSM 12653</name>
    <dbReference type="NCBI Taxonomy" id="391606"/>
    <lineage>
        <taxon>Bacteria</taxon>
        <taxon>Bacillati</taxon>
        <taxon>Bacillota</taxon>
        <taxon>Clostridia</taxon>
        <taxon>Thermoanaerobacterales</taxon>
        <taxon>Thermoanaerobacteraceae</taxon>
        <taxon>Caldanaerobacter</taxon>
    </lineage>
</organism>
<dbReference type="Proteomes" id="UP000010146">
    <property type="component" value="Unassembled WGS sequence"/>
</dbReference>
<evidence type="ECO:0000313" key="2">
    <source>
        <dbReference type="EMBL" id="KKC28630.1"/>
    </source>
</evidence>
<sequence length="40" mass="4406">MDTSCYSFLAYLRGIETFPPLCLSGLGTGFLAYLRGIETK</sequence>
<name>A0A0F5PJ50_9THEO</name>
<gene>
    <name evidence="2" type="ORF">CDSM653_02397</name>
</gene>
<dbReference type="AlphaFoldDB" id="A0A0F5PJ50"/>
<keyword evidence="1" id="KW-1133">Transmembrane helix</keyword>
<reference evidence="2 3" key="2">
    <citation type="journal article" date="2015" name="BMC Genomics">
        <title>Analysis of three genomes within the thermophilic bacterial species Caldanaerobacter subterraneus with a focus on carbon monoxide dehydrogenase evolution and hydrolase diversity.</title>
        <authorList>
            <person name="Sant'Anna F.H."/>
            <person name="Lebedinsky A.V."/>
            <person name="Sokolova T.G."/>
            <person name="Robb F.T."/>
            <person name="Gonzalez J.M."/>
        </authorList>
    </citation>
    <scope>NUCLEOTIDE SEQUENCE [LARGE SCALE GENOMIC DNA]</scope>
    <source>
        <strain evidence="2 3">DSM 12653</strain>
    </source>
</reference>
<comment type="caution">
    <text evidence="2">The sequence shown here is derived from an EMBL/GenBank/DDBJ whole genome shotgun (WGS) entry which is preliminary data.</text>
</comment>
<evidence type="ECO:0000313" key="3">
    <source>
        <dbReference type="Proteomes" id="UP000010146"/>
    </source>
</evidence>
<feature type="transmembrane region" description="Helical" evidence="1">
    <location>
        <begin position="17"/>
        <end position="34"/>
    </location>
</feature>
<evidence type="ECO:0000256" key="1">
    <source>
        <dbReference type="SAM" id="Phobius"/>
    </source>
</evidence>
<proteinExistence type="predicted"/>
<keyword evidence="1" id="KW-0812">Transmembrane</keyword>
<keyword evidence="1" id="KW-0472">Membrane</keyword>
<reference evidence="2 3" key="1">
    <citation type="submission" date="2008-07" db="EMBL/GenBank/DDBJ databases">
        <authorList>
            <person name="Gonzalez J."/>
            <person name="Sokolova T."/>
            <person name="Ferriera S."/>
            <person name="Johnson J."/>
            <person name="Kravitz S."/>
            <person name="Beeson K."/>
            <person name="Sutton G."/>
            <person name="Rogers Y.-H."/>
            <person name="Friedman R."/>
            <person name="Frazier M."/>
            <person name="Venter J.C."/>
        </authorList>
    </citation>
    <scope>NUCLEOTIDE SEQUENCE [LARGE SCALE GENOMIC DNA]</scope>
    <source>
        <strain evidence="2 3">DSM 12653</strain>
    </source>
</reference>